<sequence>MEPNSEGENPNKNSKNMSNSIDGGSTSKPKRQMKTPLQLKTLEKAYALETYPSEATRAELSEKLGLTDRQLQMWFCHRRLKDKRESSAAQKPRKATVTVLAEAVLESPVDEAEPGSDYGSRSGSGSGSSPFMDSRKVSLDDVPLSRMCYESSPQSIMELRAIACVEAQLGEPLREDGPVLGVEFDPLPPDSFGAPMGVRNAIVEQQKLSGHPYDSKAYERRDAKSSKASARVLHDYQFVQEHSSLRSDSYGQPAQSHFLEFPPDDPRGRTSVVHGKEPSLRVHGAQGHAARVHVLSQQDKPGHMFSSPYGDDDSLLQGDSFTINRINVQSTNYPILGSEEPYVLADGQNLNDDADLRMERKRKSEEAGLGREGEGNENRNRKEHEKQDIRRRKNEERMKKEMEKQERERRKEEERFLREKQREEERSLREQRREIERREKFLQKEVLKAEKRRQKEELRREKEAVRRKVAIEKATARKIAKESMDLIEDEQLELMELAASSKGLSSIIHLGHDTLQNLESFRDSLVVFPPKSVQLKKPFAVQPWIDSEENIGNLLMVWRFLITFADILGLWPFTLDEFVQAFHDYDSRLMGEIHVTLLKLVIKDIEDVARTPSTVLGMNQYSTANPEGGHPQIVEGAYAWGFDIRNWQRHLNQLTWPEVFRQLALSAGFGPQLKKRSISRRYFGDKNEGKGCEDVISALRNGSAAENTFTLMREKGMLLPRRSRHRLTPGTVKFAAFHVLSLEGGEGLTVIELADKIQKSGLRDLTTSKTPEASISVALTRDAKLFERVAPSTYCVRAAYRKDPADAESILAAARKKIRIFENGFVSAGADDADDVERDDDFECDVDEDPEVDDFATPLSVNKISNHHGEVMNTCTGIAKDNICSGIALNAENEFGKNPSSFPIKDIKAANGSSTADLYAACEVIGPSSHNQEKIEIDESKSCESWIQGLTEGEYSYLSVEERLNALVALIGVSNEGNTIRAALEERLEAANALKKQMWAEAQLDKSRLREDIGKLDFSNSLGSKPEAQLASTAVGGGQSPLPVVFDNKNNEASPSSAAEQKPIVVSQNVNNHVNSLPTEDNFSTQQNGYASKRSRSQVKSYIAHRAEETYAYRSLPLGQDRRRNRYWQFVASASSNDPCSGRIFVELHGGNWRLIDSEEAFDALITSLDTRGIRESHLRIMLQKIETSFKENAQRNLQCANVIGRSNTNVKIEAAEMDSSPDWPASFDSPGSVVCGLNSDTAETVCCFKIELGGNELEKKGALKRYQDFQRWIWKECFTSSTLCAMKYGKTRCTQLLTICDLCLNLYLSQHNHCLSCHLTFDSVSNNFNFSDHAIQCKGKKKVDLWEHVFDSSPPLPVRLLKAMLAFIEVSVPPEALESSWVQDCRKTWGNKLNESSSPEELLKLLTQLECIIKRNYLSSYFETTKELLSSSSLSGSAHNSADPTSLPILPWIPQTTAAVALRLLELDASVMYTQKEETEPLEDKEVRDYMRLPSGYNPLKSKEIEVKELDLVEHTREVNYADLGGRRINFKRGRGGRDQGSSRWQRRVPSSSFDSSRRNARDNENLDLRPRQQGRRTNGQGRGRGRRTVRRRPEKRAVGGTFLGNMGNIDRPRGNGQPPRNLIEEWEGDKFRIMHMEAADNGDSAEEVESDDNAQEAGYEQRNWEVGFEGPSSRWNRDSMEMSDDDADASGDDNDNAMEELGDEDSEGDIYMSEESDGIPNKIGKEGIESELSDDYSE</sequence>
<organism evidence="10 11">
    <name type="scientific">Cephalotus follicularis</name>
    <name type="common">Albany pitcher plant</name>
    <dbReference type="NCBI Taxonomy" id="3775"/>
    <lineage>
        <taxon>Eukaryota</taxon>
        <taxon>Viridiplantae</taxon>
        <taxon>Streptophyta</taxon>
        <taxon>Embryophyta</taxon>
        <taxon>Tracheophyta</taxon>
        <taxon>Spermatophyta</taxon>
        <taxon>Magnoliopsida</taxon>
        <taxon>eudicotyledons</taxon>
        <taxon>Gunneridae</taxon>
        <taxon>Pentapetalae</taxon>
        <taxon>rosids</taxon>
        <taxon>fabids</taxon>
        <taxon>Oxalidales</taxon>
        <taxon>Cephalotaceae</taxon>
        <taxon>Cephalotus</taxon>
    </lineage>
</organism>
<comment type="caution">
    <text evidence="10">The sequence shown here is derived from an EMBL/GenBank/DDBJ whole genome shotgun (WGS) entry which is preliminary data.</text>
</comment>
<comment type="subcellular location">
    <subcellularLocation>
        <location evidence="1 4 5">Nucleus</location>
    </subcellularLocation>
</comment>
<feature type="region of interest" description="Disordered" evidence="6">
    <location>
        <begin position="1"/>
        <end position="39"/>
    </location>
</feature>
<evidence type="ECO:0000256" key="6">
    <source>
        <dbReference type="SAM" id="MobiDB-lite"/>
    </source>
</evidence>
<keyword evidence="4 5" id="KW-0371">Homeobox</keyword>
<dbReference type="Pfam" id="PF00046">
    <property type="entry name" value="Homeodomain"/>
    <property type="match status" value="1"/>
</dbReference>
<protein>
    <submittedName>
        <fullName evidence="10">Homeobox domain-containing protein/DDT domain-containing protein</fullName>
    </submittedName>
</protein>
<dbReference type="FunCoup" id="A0A1Q3AXQ1">
    <property type="interactions" value="515"/>
</dbReference>
<feature type="region of interest" description="Disordered" evidence="6">
    <location>
        <begin position="1077"/>
        <end position="1096"/>
    </location>
</feature>
<dbReference type="PROSITE" id="PS50827">
    <property type="entry name" value="DDT"/>
    <property type="match status" value="1"/>
</dbReference>
<feature type="compositionally biased region" description="Acidic residues" evidence="6">
    <location>
        <begin position="1731"/>
        <end position="1740"/>
    </location>
</feature>
<dbReference type="Pfam" id="PF05066">
    <property type="entry name" value="HARE-HTH"/>
    <property type="match status" value="1"/>
</dbReference>
<accession>A0A1Q3AXQ1</accession>
<dbReference type="PANTHER" id="PTHR36968">
    <property type="entry name" value="HOMEOBOX-DDT DOMAIN PROTEIN RLT2"/>
    <property type="match status" value="1"/>
</dbReference>
<evidence type="ECO:0000259" key="8">
    <source>
        <dbReference type="PROSITE" id="PS50827"/>
    </source>
</evidence>
<dbReference type="EMBL" id="BDDD01000143">
    <property type="protein sequence ID" value="GAV60333.1"/>
    <property type="molecule type" value="Genomic_DNA"/>
</dbReference>
<dbReference type="SMART" id="SM00571">
    <property type="entry name" value="DDT"/>
    <property type="match status" value="1"/>
</dbReference>
<dbReference type="STRING" id="3775.A0A1Q3AXQ1"/>
<keyword evidence="11" id="KW-1185">Reference proteome</keyword>
<feature type="compositionally biased region" description="Acidic residues" evidence="6">
    <location>
        <begin position="1683"/>
        <end position="1719"/>
    </location>
</feature>
<dbReference type="PANTHER" id="PTHR36968:SF13">
    <property type="entry name" value="HOMEOBOX-DDT DOMAIN PROTEIN RLT1"/>
    <property type="match status" value="1"/>
</dbReference>
<dbReference type="InterPro" id="IPR009057">
    <property type="entry name" value="Homeodomain-like_sf"/>
</dbReference>
<feature type="region of interest" description="Disordered" evidence="6">
    <location>
        <begin position="1530"/>
        <end position="1622"/>
    </location>
</feature>
<feature type="compositionally biased region" description="Polar residues" evidence="6">
    <location>
        <begin position="1077"/>
        <end position="1090"/>
    </location>
</feature>
<dbReference type="OrthoDB" id="6159439at2759"/>
<feature type="compositionally biased region" description="Basic and acidic residues" evidence="6">
    <location>
        <begin position="1557"/>
        <end position="1572"/>
    </location>
</feature>
<dbReference type="SMART" id="SM00389">
    <property type="entry name" value="HOX"/>
    <property type="match status" value="1"/>
</dbReference>
<evidence type="ECO:0000313" key="10">
    <source>
        <dbReference type="EMBL" id="GAV60333.1"/>
    </source>
</evidence>
<name>A0A1Q3AXQ1_CEPFO</name>
<dbReference type="CDD" id="cd00086">
    <property type="entry name" value="homeodomain"/>
    <property type="match status" value="1"/>
</dbReference>
<dbReference type="InterPro" id="IPR001356">
    <property type="entry name" value="HD"/>
</dbReference>
<evidence type="ECO:0000256" key="5">
    <source>
        <dbReference type="RuleBase" id="RU000682"/>
    </source>
</evidence>
<reference evidence="11" key="1">
    <citation type="submission" date="2016-04" db="EMBL/GenBank/DDBJ databases">
        <title>Cephalotus genome sequencing.</title>
        <authorList>
            <person name="Fukushima K."/>
            <person name="Hasebe M."/>
            <person name="Fang X."/>
        </authorList>
    </citation>
    <scope>NUCLEOTIDE SEQUENCE [LARGE SCALE GENOMIC DNA]</scope>
    <source>
        <strain evidence="11">cv. St1</strain>
    </source>
</reference>
<dbReference type="Pfam" id="PF15612">
    <property type="entry name" value="WHIM1"/>
    <property type="match status" value="1"/>
</dbReference>
<feature type="region of interest" description="Disordered" evidence="6">
    <location>
        <begin position="1644"/>
        <end position="1740"/>
    </location>
</feature>
<keyword evidence="4 5" id="KW-0238">DNA-binding</keyword>
<gene>
    <name evidence="10" type="ORF">CFOL_v3_03864</name>
</gene>
<dbReference type="InterPro" id="IPR028942">
    <property type="entry name" value="WHIM1_dom"/>
</dbReference>
<dbReference type="InterPro" id="IPR028941">
    <property type="entry name" value="WHIM2_dom"/>
</dbReference>
<dbReference type="PROSITE" id="PS50071">
    <property type="entry name" value="HOMEOBOX_2"/>
    <property type="match status" value="1"/>
</dbReference>
<dbReference type="Pfam" id="PF02791">
    <property type="entry name" value="DDT"/>
    <property type="match status" value="1"/>
</dbReference>
<evidence type="ECO:0000256" key="1">
    <source>
        <dbReference type="ARBA" id="ARBA00004123"/>
    </source>
</evidence>
<dbReference type="GO" id="GO:0005634">
    <property type="term" value="C:nucleus"/>
    <property type="evidence" value="ECO:0007669"/>
    <property type="project" value="UniProtKB-SubCell"/>
</dbReference>
<feature type="DNA-binding region" description="Homeobox" evidence="4">
    <location>
        <begin position="27"/>
        <end position="86"/>
    </location>
</feature>
<evidence type="ECO:0000256" key="4">
    <source>
        <dbReference type="PROSITE-ProRule" id="PRU00108"/>
    </source>
</evidence>
<feature type="compositionally biased region" description="Low complexity" evidence="6">
    <location>
        <begin position="10"/>
        <end position="20"/>
    </location>
</feature>
<dbReference type="InterPro" id="IPR044977">
    <property type="entry name" value="RLT1-3"/>
</dbReference>
<dbReference type="Pfam" id="PF15613">
    <property type="entry name" value="WSD"/>
    <property type="match status" value="1"/>
</dbReference>
<dbReference type="SUPFAM" id="SSF46689">
    <property type="entry name" value="Homeodomain-like"/>
    <property type="match status" value="1"/>
</dbReference>
<dbReference type="Proteomes" id="UP000187406">
    <property type="component" value="Unassembled WGS sequence"/>
</dbReference>
<proteinExistence type="predicted"/>
<evidence type="ECO:0000313" key="11">
    <source>
        <dbReference type="Proteomes" id="UP000187406"/>
    </source>
</evidence>
<evidence type="ECO:0000256" key="2">
    <source>
        <dbReference type="ARBA" id="ARBA00023163"/>
    </source>
</evidence>
<feature type="compositionally biased region" description="Low complexity" evidence="6">
    <location>
        <begin position="115"/>
        <end position="129"/>
    </location>
</feature>
<feature type="domain" description="HTH HARE-type" evidence="9">
    <location>
        <begin position="730"/>
        <end position="799"/>
    </location>
</feature>
<dbReference type="Gene3D" id="1.10.10.60">
    <property type="entry name" value="Homeodomain-like"/>
    <property type="match status" value="1"/>
</dbReference>
<dbReference type="GO" id="GO:0003677">
    <property type="term" value="F:DNA binding"/>
    <property type="evidence" value="ECO:0007669"/>
    <property type="project" value="UniProtKB-UniRule"/>
</dbReference>
<feature type="region of interest" description="Disordered" evidence="6">
    <location>
        <begin position="106"/>
        <end position="135"/>
    </location>
</feature>
<keyword evidence="3 4" id="KW-0539">Nucleus</keyword>
<evidence type="ECO:0000259" key="7">
    <source>
        <dbReference type="PROSITE" id="PS50071"/>
    </source>
</evidence>
<feature type="compositionally biased region" description="Basic residues" evidence="6">
    <location>
        <begin position="1585"/>
        <end position="1596"/>
    </location>
</feature>
<dbReference type="InterPro" id="IPR018501">
    <property type="entry name" value="DDT_dom"/>
</dbReference>
<dbReference type="PROSITE" id="PS51913">
    <property type="entry name" value="HTH_HARE"/>
    <property type="match status" value="1"/>
</dbReference>
<feature type="domain" description="DDT" evidence="8">
    <location>
        <begin position="548"/>
        <end position="607"/>
    </location>
</feature>
<feature type="compositionally biased region" description="Acidic residues" evidence="6">
    <location>
        <begin position="1645"/>
        <end position="1656"/>
    </location>
</feature>
<dbReference type="GO" id="GO:0006357">
    <property type="term" value="P:regulation of transcription by RNA polymerase II"/>
    <property type="evidence" value="ECO:0007669"/>
    <property type="project" value="InterPro"/>
</dbReference>
<evidence type="ECO:0000259" key="9">
    <source>
        <dbReference type="PROSITE" id="PS51913"/>
    </source>
</evidence>
<feature type="domain" description="Homeobox" evidence="7">
    <location>
        <begin position="25"/>
        <end position="85"/>
    </location>
</feature>
<dbReference type="InParanoid" id="A0A1Q3AXQ1"/>
<feature type="region of interest" description="Disordered" evidence="6">
    <location>
        <begin position="359"/>
        <end position="430"/>
    </location>
</feature>
<evidence type="ECO:0000256" key="3">
    <source>
        <dbReference type="ARBA" id="ARBA00023242"/>
    </source>
</evidence>
<keyword evidence="2" id="KW-0804">Transcription</keyword>
<dbReference type="InterPro" id="IPR007759">
    <property type="entry name" value="Asxl_HARE-HTH"/>
</dbReference>